<gene>
    <name evidence="1" type="ORF">ACFFFR_08065</name>
</gene>
<evidence type="ECO:0008006" key="3">
    <source>
        <dbReference type="Google" id="ProtNLM"/>
    </source>
</evidence>
<organism evidence="1 2">
    <name type="scientific">Micrococcoides hystricis</name>
    <dbReference type="NCBI Taxonomy" id="1572761"/>
    <lineage>
        <taxon>Bacteria</taxon>
        <taxon>Bacillati</taxon>
        <taxon>Actinomycetota</taxon>
        <taxon>Actinomycetes</taxon>
        <taxon>Micrococcales</taxon>
        <taxon>Micrococcaceae</taxon>
        <taxon>Micrococcoides</taxon>
    </lineage>
</organism>
<evidence type="ECO:0000313" key="2">
    <source>
        <dbReference type="Proteomes" id="UP001589862"/>
    </source>
</evidence>
<dbReference type="Proteomes" id="UP001589862">
    <property type="component" value="Unassembled WGS sequence"/>
</dbReference>
<accession>A0ABV6PD94</accession>
<protein>
    <recommendedName>
        <fullName evidence="3">DNA-directed RNA polymerase subunit beta</fullName>
    </recommendedName>
</protein>
<comment type="caution">
    <text evidence="1">The sequence shown here is derived from an EMBL/GenBank/DDBJ whole genome shotgun (WGS) entry which is preliminary data.</text>
</comment>
<reference evidence="1 2" key="1">
    <citation type="submission" date="2024-09" db="EMBL/GenBank/DDBJ databases">
        <authorList>
            <person name="Sun Q."/>
            <person name="Mori K."/>
        </authorList>
    </citation>
    <scope>NUCLEOTIDE SEQUENCE [LARGE SCALE GENOMIC DNA]</scope>
    <source>
        <strain evidence="1 2">NCAIM B.02604</strain>
    </source>
</reference>
<evidence type="ECO:0000313" key="1">
    <source>
        <dbReference type="EMBL" id="MFC0582332.1"/>
    </source>
</evidence>
<keyword evidence="2" id="KW-1185">Reference proteome</keyword>
<dbReference type="RefSeq" id="WP_377459415.1">
    <property type="nucleotide sequence ID" value="NZ_JBHLUB010000030.1"/>
</dbReference>
<sequence>MTFSSRAVAQQVPFRHHKPKPMEPVDFAAVIGGEDPAEITEAAHVSAQLLVESSQSAEEQEVKDRILALAQEHGIELLAQMWASAPPVSLPGALWRLYVLHTALTRQPAELARYFREGKPYADVSAVVAGVIEPPGAKEITTVSHEILSGLFQQDLDVALDRAAAFCVVVSAGQQAVADRQEHDDPSAATSLYEQSHRLRKTAQELASAARAWRQGALD</sequence>
<name>A0ABV6PD94_9MICC</name>
<proteinExistence type="predicted"/>
<dbReference type="EMBL" id="JBHLUB010000030">
    <property type="protein sequence ID" value="MFC0582332.1"/>
    <property type="molecule type" value="Genomic_DNA"/>
</dbReference>